<gene>
    <name evidence="2" type="ORF">RC74_07695</name>
</gene>
<dbReference type="RefSeq" id="WP_039003762.1">
    <property type="nucleotide sequence ID" value="NZ_CP014327.1"/>
</dbReference>
<proteinExistence type="predicted"/>
<keyword evidence="1" id="KW-0812">Transmembrane</keyword>
<sequence length="116" mass="13550">MRRLSYLWREHRVLSLAFVMALALTTVFLFRIIVGMVYWADPMHQDRPLEMWMTPRYISMSFDLPREEVLDALGIKEGELKRSTTLRRISEHTGVDIKDLEAAVEDAATKFRASHP</sequence>
<keyword evidence="3" id="KW-1185">Reference proteome</keyword>
<reference evidence="2 3" key="1">
    <citation type="submission" date="2016-02" db="EMBL/GenBank/DDBJ databases">
        <title>Complete genome sequence of Halocynthiibacter arcticus PAMC 20958t from arctic marine sediment.</title>
        <authorList>
            <person name="Lee Y.M."/>
            <person name="Baek K."/>
            <person name="Lee H.K."/>
            <person name="Shin S.C."/>
        </authorList>
    </citation>
    <scope>NUCLEOTIDE SEQUENCE [LARGE SCALE GENOMIC DNA]</scope>
    <source>
        <strain evidence="2">PAMC 20958</strain>
    </source>
</reference>
<evidence type="ECO:0000256" key="1">
    <source>
        <dbReference type="SAM" id="Phobius"/>
    </source>
</evidence>
<protein>
    <submittedName>
        <fullName evidence="2">Uncharacterized protein</fullName>
    </submittedName>
</protein>
<dbReference type="AlphaFoldDB" id="A0A126UZ38"/>
<evidence type="ECO:0000313" key="3">
    <source>
        <dbReference type="Proteomes" id="UP000070371"/>
    </source>
</evidence>
<evidence type="ECO:0000313" key="2">
    <source>
        <dbReference type="EMBL" id="AML51157.1"/>
    </source>
</evidence>
<dbReference type="OrthoDB" id="159440at2"/>
<dbReference type="Proteomes" id="UP000070371">
    <property type="component" value="Chromosome"/>
</dbReference>
<dbReference type="KEGG" id="hat:RC74_07695"/>
<dbReference type="STRING" id="1579316.RC74_07695"/>
<name>A0A126UZ38_9RHOB</name>
<keyword evidence="1" id="KW-0472">Membrane</keyword>
<keyword evidence="1" id="KW-1133">Transmembrane helix</keyword>
<accession>A0A126UZ38</accession>
<organism evidence="2 3">
    <name type="scientific">Falsihalocynthiibacter arcticus</name>
    <dbReference type="NCBI Taxonomy" id="1579316"/>
    <lineage>
        <taxon>Bacteria</taxon>
        <taxon>Pseudomonadati</taxon>
        <taxon>Pseudomonadota</taxon>
        <taxon>Alphaproteobacteria</taxon>
        <taxon>Rhodobacterales</taxon>
        <taxon>Roseobacteraceae</taxon>
        <taxon>Falsihalocynthiibacter</taxon>
    </lineage>
</organism>
<feature type="transmembrane region" description="Helical" evidence="1">
    <location>
        <begin position="12"/>
        <end position="39"/>
    </location>
</feature>
<dbReference type="EMBL" id="CP014327">
    <property type="protein sequence ID" value="AML51157.1"/>
    <property type="molecule type" value="Genomic_DNA"/>
</dbReference>